<name>A0A1I5BIU7_9MICO</name>
<feature type="binding site" evidence="12 15">
    <location>
        <position position="51"/>
    </location>
    <ligand>
        <name>pyruvate</name>
        <dbReference type="ChEBI" id="CHEBI:15361"/>
    </ligand>
</feature>
<dbReference type="GO" id="GO:0005829">
    <property type="term" value="C:cytosol"/>
    <property type="evidence" value="ECO:0007669"/>
    <property type="project" value="TreeGrafter"/>
</dbReference>
<feature type="active site" description="Proton donor/acceptor" evidence="12 14">
    <location>
        <position position="139"/>
    </location>
</feature>
<feature type="binding site" evidence="12 15">
    <location>
        <position position="207"/>
    </location>
    <ligand>
        <name>pyruvate</name>
        <dbReference type="ChEBI" id="CHEBI:15361"/>
    </ligand>
</feature>
<dbReference type="AlphaFoldDB" id="A0A1I5BIU7"/>
<dbReference type="EC" id="4.3.3.7" evidence="4 12"/>
<evidence type="ECO:0000256" key="11">
    <source>
        <dbReference type="ARBA" id="ARBA00047836"/>
    </source>
</evidence>
<dbReference type="InterPro" id="IPR020625">
    <property type="entry name" value="Schiff_base-form_aldolases_AS"/>
</dbReference>
<keyword evidence="7 12" id="KW-0220">Diaminopimelate biosynthesis</keyword>
<comment type="subcellular location">
    <subcellularLocation>
        <location evidence="12">Cytoplasm</location>
    </subcellularLocation>
</comment>
<dbReference type="PIRSF" id="PIRSF001365">
    <property type="entry name" value="DHDPS"/>
    <property type="match status" value="1"/>
</dbReference>
<gene>
    <name evidence="12" type="primary">dapA</name>
    <name evidence="16" type="ORF">SAMN05216219_1911</name>
</gene>
<keyword evidence="17" id="KW-1185">Reference proteome</keyword>
<feature type="active site" description="Schiff-base intermediate with substrate" evidence="12 14">
    <location>
        <position position="167"/>
    </location>
</feature>
<proteinExistence type="inferred from homology"/>
<dbReference type="SMART" id="SM01130">
    <property type="entry name" value="DHDPS"/>
    <property type="match status" value="1"/>
</dbReference>
<evidence type="ECO:0000313" key="17">
    <source>
        <dbReference type="Proteomes" id="UP000198867"/>
    </source>
</evidence>
<organism evidence="16 17">
    <name type="scientific">Mycetocola miduiensis</name>
    <dbReference type="NCBI Taxonomy" id="995034"/>
    <lineage>
        <taxon>Bacteria</taxon>
        <taxon>Bacillati</taxon>
        <taxon>Actinomycetota</taxon>
        <taxon>Actinomycetes</taxon>
        <taxon>Micrococcales</taxon>
        <taxon>Microbacteriaceae</taxon>
        <taxon>Mycetocola</taxon>
    </lineage>
</organism>
<dbReference type="HAMAP" id="MF_00418">
    <property type="entry name" value="DapA"/>
    <property type="match status" value="1"/>
</dbReference>
<comment type="function">
    <text evidence="1 12">Catalyzes the condensation of (S)-aspartate-beta-semialdehyde [(S)-ASA] and pyruvate to 4-hydroxy-tetrahydrodipicolinate (HTPA).</text>
</comment>
<evidence type="ECO:0000256" key="10">
    <source>
        <dbReference type="ARBA" id="ARBA00023270"/>
    </source>
</evidence>
<comment type="similarity">
    <text evidence="3 12 13">Belongs to the DapA family.</text>
</comment>
<keyword evidence="9 12" id="KW-0456">Lyase</keyword>
<dbReference type="STRING" id="995034.SAMN05216219_1911"/>
<evidence type="ECO:0000256" key="9">
    <source>
        <dbReference type="ARBA" id="ARBA00023239"/>
    </source>
</evidence>
<dbReference type="PANTHER" id="PTHR12128:SF66">
    <property type="entry name" value="4-HYDROXY-2-OXOGLUTARATE ALDOLASE, MITOCHONDRIAL"/>
    <property type="match status" value="1"/>
</dbReference>
<keyword evidence="6 12" id="KW-0028">Amino-acid biosynthesis</keyword>
<dbReference type="InterPro" id="IPR013785">
    <property type="entry name" value="Aldolase_TIM"/>
</dbReference>
<sequence>MSNVANPFGQVLVALVTPFTSDGEVDWPGVEKHIDDVINAGADGIVVTGTTGETSTLTDPEKLRLVEIGKSVSAGRAKIITGGGSNETAHAIDLYRQSEKAGADGVMIVTPYYNKPTQAGILTHFRMIADATDLPVILYDIPGRTGVEIKYETILRAAKHPNILAVKDAKGDFSEVSRVLNQTDLLYFSGDDANALPHLSIGAAGLIGVTANIAATPYRQIVDAVNAGDLTAATAAHKQLEPLVRAVMTHVPGTVAAKYILHGLGRIGSPRVRLPLVGPEEWEAAQIEDEIDLVRNIPGVDFSNFRPDRNAAAGGALPKVHGTTR</sequence>
<evidence type="ECO:0000256" key="7">
    <source>
        <dbReference type="ARBA" id="ARBA00022915"/>
    </source>
</evidence>
<evidence type="ECO:0000256" key="12">
    <source>
        <dbReference type="HAMAP-Rule" id="MF_00418"/>
    </source>
</evidence>
<comment type="subunit">
    <text evidence="12">Homotetramer; dimer of dimers.</text>
</comment>
<evidence type="ECO:0000256" key="14">
    <source>
        <dbReference type="PIRSR" id="PIRSR001365-1"/>
    </source>
</evidence>
<comment type="catalytic activity">
    <reaction evidence="11 12">
        <text>L-aspartate 4-semialdehyde + pyruvate = (2S,4S)-4-hydroxy-2,3,4,5-tetrahydrodipicolinate + H2O + H(+)</text>
        <dbReference type="Rhea" id="RHEA:34171"/>
        <dbReference type="ChEBI" id="CHEBI:15361"/>
        <dbReference type="ChEBI" id="CHEBI:15377"/>
        <dbReference type="ChEBI" id="CHEBI:15378"/>
        <dbReference type="ChEBI" id="CHEBI:67139"/>
        <dbReference type="ChEBI" id="CHEBI:537519"/>
        <dbReference type="EC" id="4.3.3.7"/>
    </reaction>
</comment>
<keyword evidence="10 12" id="KW-0704">Schiff base</keyword>
<dbReference type="GO" id="GO:0008840">
    <property type="term" value="F:4-hydroxy-tetrahydrodipicolinate synthase activity"/>
    <property type="evidence" value="ECO:0007669"/>
    <property type="project" value="UniProtKB-UniRule"/>
</dbReference>
<feature type="site" description="Part of a proton relay during catalysis" evidence="12">
    <location>
        <position position="113"/>
    </location>
</feature>
<dbReference type="SUPFAM" id="SSF51569">
    <property type="entry name" value="Aldolase"/>
    <property type="match status" value="1"/>
</dbReference>
<dbReference type="OrthoDB" id="9782828at2"/>
<evidence type="ECO:0000256" key="6">
    <source>
        <dbReference type="ARBA" id="ARBA00022605"/>
    </source>
</evidence>
<dbReference type="Gene3D" id="3.20.20.70">
    <property type="entry name" value="Aldolase class I"/>
    <property type="match status" value="1"/>
</dbReference>
<keyword evidence="8 12" id="KW-0457">Lysine biosynthesis</keyword>
<dbReference type="PROSITE" id="PS00666">
    <property type="entry name" value="DHDPS_2"/>
    <property type="match status" value="1"/>
</dbReference>
<dbReference type="UniPathway" id="UPA00034">
    <property type="reaction ID" value="UER00017"/>
</dbReference>
<comment type="caution">
    <text evidence="12">Was originally thought to be a dihydrodipicolinate synthase (DHDPS), catalyzing the condensation of (S)-aspartate-beta-semialdehyde [(S)-ASA] and pyruvate to dihydrodipicolinate (DHDP). However, it was shown in E.coli that the product of the enzymatic reaction is not dihydrodipicolinate but in fact (4S)-4-hydroxy-2,3,4,5-tetrahydro-(2S)-dipicolinic acid (HTPA), and that the consecutive dehydration reaction leading to DHDP is not spontaneous but catalyzed by DapB.</text>
</comment>
<keyword evidence="5 12" id="KW-0963">Cytoplasm</keyword>
<dbReference type="InterPro" id="IPR002220">
    <property type="entry name" value="DapA-like"/>
</dbReference>
<evidence type="ECO:0000256" key="3">
    <source>
        <dbReference type="ARBA" id="ARBA00007592"/>
    </source>
</evidence>
<dbReference type="CDD" id="cd00950">
    <property type="entry name" value="DHDPS"/>
    <property type="match status" value="1"/>
</dbReference>
<evidence type="ECO:0000256" key="4">
    <source>
        <dbReference type="ARBA" id="ARBA00012086"/>
    </source>
</evidence>
<dbReference type="NCBIfam" id="TIGR00674">
    <property type="entry name" value="dapA"/>
    <property type="match status" value="1"/>
</dbReference>
<dbReference type="Proteomes" id="UP000198867">
    <property type="component" value="Unassembled WGS sequence"/>
</dbReference>
<dbReference type="PANTHER" id="PTHR12128">
    <property type="entry name" value="DIHYDRODIPICOLINATE SYNTHASE"/>
    <property type="match status" value="1"/>
</dbReference>
<dbReference type="PRINTS" id="PR00146">
    <property type="entry name" value="DHPICSNTHASE"/>
</dbReference>
<reference evidence="17" key="1">
    <citation type="submission" date="2016-10" db="EMBL/GenBank/DDBJ databases">
        <authorList>
            <person name="Varghese N."/>
            <person name="Submissions S."/>
        </authorList>
    </citation>
    <scope>NUCLEOTIDE SEQUENCE [LARGE SCALE GENOMIC DNA]</scope>
    <source>
        <strain evidence="17">CGMCC 1.11101</strain>
    </source>
</reference>
<accession>A0A1I5BIU7</accession>
<evidence type="ECO:0000256" key="8">
    <source>
        <dbReference type="ARBA" id="ARBA00023154"/>
    </source>
</evidence>
<evidence type="ECO:0000256" key="2">
    <source>
        <dbReference type="ARBA" id="ARBA00005120"/>
    </source>
</evidence>
<dbReference type="InterPro" id="IPR005263">
    <property type="entry name" value="DapA"/>
</dbReference>
<dbReference type="GO" id="GO:0009089">
    <property type="term" value="P:lysine biosynthetic process via diaminopimelate"/>
    <property type="evidence" value="ECO:0007669"/>
    <property type="project" value="UniProtKB-UniRule"/>
</dbReference>
<protein>
    <recommendedName>
        <fullName evidence="4 12">4-hydroxy-tetrahydrodipicolinate synthase</fullName>
        <shortName evidence="12">HTPA synthase</shortName>
        <ecNumber evidence="4 12">4.3.3.7</ecNumber>
    </recommendedName>
</protein>
<evidence type="ECO:0000256" key="13">
    <source>
        <dbReference type="PIRNR" id="PIRNR001365"/>
    </source>
</evidence>
<evidence type="ECO:0000256" key="15">
    <source>
        <dbReference type="PIRSR" id="PIRSR001365-2"/>
    </source>
</evidence>
<dbReference type="Pfam" id="PF00701">
    <property type="entry name" value="DHDPS"/>
    <property type="match status" value="1"/>
</dbReference>
<dbReference type="RefSeq" id="WP_090710867.1">
    <property type="nucleotide sequence ID" value="NZ_FOVM01000005.1"/>
</dbReference>
<evidence type="ECO:0000256" key="5">
    <source>
        <dbReference type="ARBA" id="ARBA00022490"/>
    </source>
</evidence>
<comment type="pathway">
    <text evidence="2 12">Amino-acid biosynthesis; L-lysine biosynthesis via DAP pathway; (S)-tetrahydrodipicolinate from L-aspartate: step 3/4.</text>
</comment>
<feature type="site" description="Part of a proton relay during catalysis" evidence="12">
    <location>
        <position position="50"/>
    </location>
</feature>
<evidence type="ECO:0000256" key="1">
    <source>
        <dbReference type="ARBA" id="ARBA00003294"/>
    </source>
</evidence>
<dbReference type="EMBL" id="FOVM01000005">
    <property type="protein sequence ID" value="SFN74643.1"/>
    <property type="molecule type" value="Genomic_DNA"/>
</dbReference>
<dbReference type="GO" id="GO:0019877">
    <property type="term" value="P:diaminopimelate biosynthetic process"/>
    <property type="evidence" value="ECO:0007669"/>
    <property type="project" value="UniProtKB-UniRule"/>
</dbReference>
<evidence type="ECO:0000313" key="16">
    <source>
        <dbReference type="EMBL" id="SFN74643.1"/>
    </source>
</evidence>